<name>A0AAU8JVN6_9ACTN</name>
<sequence length="179" mass="17064">MSAAFGSRAVRAARALAVAGCAVAALTAVTALAGPARADGVPSGGGTPIKGRTEGGSLELKSGDIVACAGVGDLRVAGADGQEHLTNGPGTTFTTPAGTTVRTVQTGTVEVTVQGASAVITCGPELFPTTNAVVPSGPSLAGEGGGTTGTDPLLTTAGSALAAAGIATATVALRRRRTP</sequence>
<reference evidence="3" key="1">
    <citation type="submission" date="2024-06" db="EMBL/GenBank/DDBJ databases">
        <title>The genome sequences of Kitasatospora sp. strain HUAS MG31.</title>
        <authorList>
            <person name="Mo P."/>
        </authorList>
    </citation>
    <scope>NUCLEOTIDE SEQUENCE</scope>
    <source>
        <strain evidence="3">HUAS MG31</strain>
    </source>
</reference>
<dbReference type="EMBL" id="CP159872">
    <property type="protein sequence ID" value="XCM79113.1"/>
    <property type="molecule type" value="Genomic_DNA"/>
</dbReference>
<dbReference type="RefSeq" id="WP_354639514.1">
    <property type="nucleotide sequence ID" value="NZ_CP159872.1"/>
</dbReference>
<dbReference type="KEGG" id="kcm:ABWK59_09325"/>
<evidence type="ECO:0000256" key="2">
    <source>
        <dbReference type="SAM" id="SignalP"/>
    </source>
</evidence>
<accession>A0AAU8JVN6</accession>
<evidence type="ECO:0000313" key="3">
    <source>
        <dbReference type="EMBL" id="XCM79113.1"/>
    </source>
</evidence>
<feature type="chain" id="PRO_5043515621" description="LPXTG-motif cell wall-anchored protein" evidence="2">
    <location>
        <begin position="34"/>
        <end position="179"/>
    </location>
</feature>
<protein>
    <recommendedName>
        <fullName evidence="4">LPXTG-motif cell wall-anchored protein</fullName>
    </recommendedName>
</protein>
<organism evidence="3">
    <name type="scientific">Kitasatospora camelliae</name>
    <dbReference type="NCBI Taxonomy" id="3156397"/>
    <lineage>
        <taxon>Bacteria</taxon>
        <taxon>Bacillati</taxon>
        <taxon>Actinomycetota</taxon>
        <taxon>Actinomycetes</taxon>
        <taxon>Kitasatosporales</taxon>
        <taxon>Streptomycetaceae</taxon>
        <taxon>Kitasatospora</taxon>
    </lineage>
</organism>
<dbReference type="AlphaFoldDB" id="A0AAU8JVN6"/>
<feature type="region of interest" description="Disordered" evidence="1">
    <location>
        <begin position="36"/>
        <end position="56"/>
    </location>
</feature>
<gene>
    <name evidence="3" type="ORF">ABWK59_09325</name>
</gene>
<evidence type="ECO:0008006" key="4">
    <source>
        <dbReference type="Google" id="ProtNLM"/>
    </source>
</evidence>
<proteinExistence type="predicted"/>
<evidence type="ECO:0000256" key="1">
    <source>
        <dbReference type="SAM" id="MobiDB-lite"/>
    </source>
</evidence>
<keyword evidence="2" id="KW-0732">Signal</keyword>
<feature type="signal peptide" evidence="2">
    <location>
        <begin position="1"/>
        <end position="33"/>
    </location>
</feature>